<keyword evidence="2" id="KW-0067">ATP-binding</keyword>
<name>A0A1V9YT82_ACHHY</name>
<evidence type="ECO:0000256" key="2">
    <source>
        <dbReference type="ARBA" id="ARBA00022840"/>
    </source>
</evidence>
<evidence type="ECO:0000313" key="5">
    <source>
        <dbReference type="Proteomes" id="UP000243579"/>
    </source>
</evidence>
<dbReference type="GO" id="GO:0005783">
    <property type="term" value="C:endoplasmic reticulum"/>
    <property type="evidence" value="ECO:0007669"/>
    <property type="project" value="TreeGrafter"/>
</dbReference>
<dbReference type="STRING" id="1202772.A0A1V9YT82"/>
<gene>
    <name evidence="4" type="ORF">ACHHYP_06534</name>
</gene>
<dbReference type="GO" id="GO:0004467">
    <property type="term" value="F:long-chain fatty acid-CoA ligase activity"/>
    <property type="evidence" value="ECO:0007669"/>
    <property type="project" value="TreeGrafter"/>
</dbReference>
<dbReference type="PANTHER" id="PTHR43272:SF33">
    <property type="entry name" value="AMP-BINDING DOMAIN-CONTAINING PROTEIN-RELATED"/>
    <property type="match status" value="1"/>
</dbReference>
<dbReference type="PROSITE" id="PS00455">
    <property type="entry name" value="AMP_BINDING"/>
    <property type="match status" value="1"/>
</dbReference>
<dbReference type="InterPro" id="IPR000873">
    <property type="entry name" value="AMP-dep_synth/lig_dom"/>
</dbReference>
<dbReference type="InterPro" id="IPR042099">
    <property type="entry name" value="ANL_N_sf"/>
</dbReference>
<dbReference type="GO" id="GO:0005524">
    <property type="term" value="F:ATP binding"/>
    <property type="evidence" value="ECO:0007669"/>
    <property type="project" value="UniProtKB-KW"/>
</dbReference>
<evidence type="ECO:0000259" key="3">
    <source>
        <dbReference type="Pfam" id="PF00501"/>
    </source>
</evidence>
<feature type="domain" description="AMP-dependent synthetase/ligase" evidence="3">
    <location>
        <begin position="50"/>
        <end position="467"/>
    </location>
</feature>
<dbReference type="GO" id="GO:0016020">
    <property type="term" value="C:membrane"/>
    <property type="evidence" value="ECO:0007669"/>
    <property type="project" value="TreeGrafter"/>
</dbReference>
<dbReference type="PANTHER" id="PTHR43272">
    <property type="entry name" value="LONG-CHAIN-FATTY-ACID--COA LIGASE"/>
    <property type="match status" value="1"/>
</dbReference>
<evidence type="ECO:0000313" key="4">
    <source>
        <dbReference type="EMBL" id="OQR88982.1"/>
    </source>
</evidence>
<feature type="non-terminal residue" evidence="4">
    <location>
        <position position="475"/>
    </location>
</feature>
<dbReference type="Proteomes" id="UP000243579">
    <property type="component" value="Unassembled WGS sequence"/>
</dbReference>
<dbReference type="EMBL" id="JNBR01000992">
    <property type="protein sequence ID" value="OQR88982.1"/>
    <property type="molecule type" value="Genomic_DNA"/>
</dbReference>
<dbReference type="OrthoDB" id="189102at2759"/>
<organism evidence="4 5">
    <name type="scientific">Achlya hypogyna</name>
    <name type="common">Oomycete</name>
    <name type="synonym">Protoachlya hypogyna</name>
    <dbReference type="NCBI Taxonomy" id="1202772"/>
    <lineage>
        <taxon>Eukaryota</taxon>
        <taxon>Sar</taxon>
        <taxon>Stramenopiles</taxon>
        <taxon>Oomycota</taxon>
        <taxon>Saprolegniomycetes</taxon>
        <taxon>Saprolegniales</taxon>
        <taxon>Achlyaceae</taxon>
        <taxon>Achlya</taxon>
    </lineage>
</organism>
<reference evidence="4 5" key="1">
    <citation type="journal article" date="2014" name="Genome Biol. Evol.">
        <title>The secreted proteins of Achlya hypogyna and Thraustotheca clavata identify the ancestral oomycete secretome and reveal gene acquisitions by horizontal gene transfer.</title>
        <authorList>
            <person name="Misner I."/>
            <person name="Blouin N."/>
            <person name="Leonard G."/>
            <person name="Richards T.A."/>
            <person name="Lane C.E."/>
        </authorList>
    </citation>
    <scope>NUCLEOTIDE SEQUENCE [LARGE SCALE GENOMIC DNA]</scope>
    <source>
        <strain evidence="4 5">ATCC 48635</strain>
    </source>
</reference>
<dbReference type="AlphaFoldDB" id="A0A1V9YT82"/>
<keyword evidence="5" id="KW-1185">Reference proteome</keyword>
<keyword evidence="4" id="KW-0436">Ligase</keyword>
<protein>
    <submittedName>
        <fullName evidence="4">Long-chain-fatty-acid--CoA ligase</fullName>
    </submittedName>
</protein>
<evidence type="ECO:0000256" key="1">
    <source>
        <dbReference type="ARBA" id="ARBA00022741"/>
    </source>
</evidence>
<sequence length="475" mass="50506">MFCRFDDLNALPASFSAIDPAATVAGHGPVYRSTDATAEAPKLMTLVDSLERSVASFPDHPFLGHRPLDAAGDAGPYEWQTYRQCHTRIQHIAAGLLAEQLLAPTVDDQRFLGIYMKNRPEWVLAQYSAFYAGAAIVPIYDTLGAAATTFVLNQTLVATVVCTTAEIDSLFAKASASPSLRHIILCDVATVDATLQATASELNLRVSTLADIEAAGVRKATLAPAALSVDDMCVLMYTSGTTGNPKGAMISHGNMDAVRHGIIQRLSSNAPVAAMLHNRSSVLSFLPLAHVAEQSLHAAMIFLGGAIGFYQGNALKLVDDVQALRPTLFLAVPRLLNKIYDKITEGAAAAGGIKAWLFQTALDAKLSNLKRGVATHSVYDALIFSKLKAKLGFDRCQLLVTGAAPLPAHVLTFYRALLGCACFELYGQTEATGATTMTDPLERDAGTVGPPLVSCDIKLVSVPDMGYNVTDTTHG</sequence>
<keyword evidence="1" id="KW-0547">Nucleotide-binding</keyword>
<accession>A0A1V9YT82</accession>
<comment type="caution">
    <text evidence="4">The sequence shown here is derived from an EMBL/GenBank/DDBJ whole genome shotgun (WGS) entry which is preliminary data.</text>
</comment>
<dbReference type="Gene3D" id="3.40.50.12780">
    <property type="entry name" value="N-terminal domain of ligase-like"/>
    <property type="match status" value="1"/>
</dbReference>
<dbReference type="SUPFAM" id="SSF56801">
    <property type="entry name" value="Acetyl-CoA synthetase-like"/>
    <property type="match status" value="1"/>
</dbReference>
<dbReference type="Pfam" id="PF00501">
    <property type="entry name" value="AMP-binding"/>
    <property type="match status" value="1"/>
</dbReference>
<proteinExistence type="predicted"/>
<dbReference type="InterPro" id="IPR020845">
    <property type="entry name" value="AMP-binding_CS"/>
</dbReference>